<dbReference type="PANTHER" id="PTHR30558">
    <property type="entry name" value="EXBD MEMBRANE COMPONENT OF PMF-DRIVEN MACROMOLECULE IMPORT SYSTEM"/>
    <property type="match status" value="1"/>
</dbReference>
<organism evidence="8 9">
    <name type="scientific">Proteiniphilum saccharofermentans</name>
    <dbReference type="NCBI Taxonomy" id="1642647"/>
    <lineage>
        <taxon>Bacteria</taxon>
        <taxon>Pseudomonadati</taxon>
        <taxon>Bacteroidota</taxon>
        <taxon>Bacteroidia</taxon>
        <taxon>Bacteroidales</taxon>
        <taxon>Dysgonomonadaceae</taxon>
        <taxon>Proteiniphilum</taxon>
    </lineage>
</organism>
<keyword evidence="9" id="KW-1185">Reference proteome</keyword>
<dbReference type="KEGG" id="psac:PSM36_0989"/>
<dbReference type="Pfam" id="PF02472">
    <property type="entry name" value="ExbD"/>
    <property type="match status" value="1"/>
</dbReference>
<keyword evidence="7" id="KW-0653">Protein transport</keyword>
<reference evidence="8 9" key="1">
    <citation type="submission" date="2016-08" db="EMBL/GenBank/DDBJ databases">
        <authorList>
            <person name="Seilhamer J.J."/>
        </authorList>
    </citation>
    <scope>NUCLEOTIDE SEQUENCE [LARGE SCALE GENOMIC DNA]</scope>
    <source>
        <strain evidence="8">M3/6</strain>
    </source>
</reference>
<keyword evidence="5" id="KW-1133">Transmembrane helix</keyword>
<sequence>MAKVKKHSVYIDMTAMSDVTVLLLTFFMLTSTFLPLEPVRVTAPASVMEIKVPDYNVINILVDLRGKVFVNIDRPEVRLEALEKMSAEYGVALDDRQKKAFLEQPYIGVPMNRLPAFLDLPFAEQDAAMREYGIPNDSTDNQFINWVRKAREIDSEMKITIKADQTTPYPLVEGVMKDLVKIKANRYSLVTVLRGAPEGF</sequence>
<name>A0A1R3T797_9BACT</name>
<keyword evidence="4 7" id="KW-0812">Transmembrane</keyword>
<dbReference type="GO" id="GO:0015031">
    <property type="term" value="P:protein transport"/>
    <property type="evidence" value="ECO:0007669"/>
    <property type="project" value="UniProtKB-KW"/>
</dbReference>
<dbReference type="RefSeq" id="WP_019537768.1">
    <property type="nucleotide sequence ID" value="NZ_LT605205.1"/>
</dbReference>
<evidence type="ECO:0000256" key="6">
    <source>
        <dbReference type="ARBA" id="ARBA00023136"/>
    </source>
</evidence>
<evidence type="ECO:0000256" key="7">
    <source>
        <dbReference type="RuleBase" id="RU003879"/>
    </source>
</evidence>
<comment type="subcellular location">
    <subcellularLocation>
        <location evidence="1">Cell membrane</location>
        <topology evidence="1">Single-pass membrane protein</topology>
    </subcellularLocation>
    <subcellularLocation>
        <location evidence="7">Cell membrane</location>
        <topology evidence="7">Single-pass type II membrane protein</topology>
    </subcellularLocation>
</comment>
<dbReference type="InterPro" id="IPR003400">
    <property type="entry name" value="ExbD"/>
</dbReference>
<keyword evidence="6" id="KW-0472">Membrane</keyword>
<evidence type="ECO:0000256" key="1">
    <source>
        <dbReference type="ARBA" id="ARBA00004162"/>
    </source>
</evidence>
<evidence type="ECO:0000256" key="3">
    <source>
        <dbReference type="ARBA" id="ARBA00022475"/>
    </source>
</evidence>
<accession>A0A1R3T797</accession>
<dbReference type="EMBL" id="LT605205">
    <property type="protein sequence ID" value="SCD19815.1"/>
    <property type="molecule type" value="Genomic_DNA"/>
</dbReference>
<keyword evidence="3" id="KW-1003">Cell membrane</keyword>
<keyword evidence="7" id="KW-0813">Transport</keyword>
<evidence type="ECO:0000313" key="9">
    <source>
        <dbReference type="Proteomes" id="UP000187464"/>
    </source>
</evidence>
<dbReference type="AlphaFoldDB" id="A0A1R3T797"/>
<dbReference type="GO" id="GO:0005886">
    <property type="term" value="C:plasma membrane"/>
    <property type="evidence" value="ECO:0007669"/>
    <property type="project" value="UniProtKB-SubCell"/>
</dbReference>
<dbReference type="GO" id="GO:0022857">
    <property type="term" value="F:transmembrane transporter activity"/>
    <property type="evidence" value="ECO:0007669"/>
    <property type="project" value="InterPro"/>
</dbReference>
<dbReference type="Proteomes" id="UP000187464">
    <property type="component" value="Chromosome I"/>
</dbReference>
<gene>
    <name evidence="8" type="ORF">PSM36_0989</name>
</gene>
<evidence type="ECO:0000313" key="8">
    <source>
        <dbReference type="EMBL" id="SCD19815.1"/>
    </source>
</evidence>
<evidence type="ECO:0000256" key="2">
    <source>
        <dbReference type="ARBA" id="ARBA00005811"/>
    </source>
</evidence>
<dbReference type="PANTHER" id="PTHR30558:SF3">
    <property type="entry name" value="BIOPOLYMER TRANSPORT PROTEIN EXBD-RELATED"/>
    <property type="match status" value="1"/>
</dbReference>
<comment type="similarity">
    <text evidence="2 7">Belongs to the ExbD/TolR family.</text>
</comment>
<protein>
    <submittedName>
        <fullName evidence="8">Biopolymer transport protein ExbD/TolR</fullName>
    </submittedName>
</protein>
<proteinExistence type="inferred from homology"/>
<evidence type="ECO:0000256" key="5">
    <source>
        <dbReference type="ARBA" id="ARBA00022989"/>
    </source>
</evidence>
<dbReference type="STRING" id="1642647.PSM36_0989"/>
<evidence type="ECO:0000256" key="4">
    <source>
        <dbReference type="ARBA" id="ARBA00022692"/>
    </source>
</evidence>